<name>A0ABX4PR33_9PSED</name>
<dbReference type="EMBL" id="PHHE01000001">
    <property type="protein sequence ID" value="PKA67479.1"/>
    <property type="molecule type" value="Genomic_DNA"/>
</dbReference>
<dbReference type="Pfam" id="PF04449">
    <property type="entry name" value="Fimbrial_CS1"/>
    <property type="match status" value="1"/>
</dbReference>
<gene>
    <name evidence="2" type="ORF">ATI02_0178</name>
</gene>
<accession>A0ABX4PR33</accession>
<dbReference type="Proteomes" id="UP000232455">
    <property type="component" value="Unassembled WGS sequence"/>
</dbReference>
<dbReference type="InterPro" id="IPR007540">
    <property type="entry name" value="Fimbrial_CS1-type"/>
</dbReference>
<proteinExistence type="predicted"/>
<evidence type="ECO:0000256" key="1">
    <source>
        <dbReference type="SAM" id="SignalP"/>
    </source>
</evidence>
<evidence type="ECO:0000313" key="2">
    <source>
        <dbReference type="EMBL" id="PKA67479.1"/>
    </source>
</evidence>
<feature type="signal peptide" evidence="1">
    <location>
        <begin position="1"/>
        <end position="23"/>
    </location>
</feature>
<feature type="chain" id="PRO_5047426676" evidence="1">
    <location>
        <begin position="24"/>
        <end position="161"/>
    </location>
</feature>
<keyword evidence="1" id="KW-0732">Signal</keyword>
<sequence>MFKKLAIGASLAGLAMSSSMAFAVDPISQSISIKAFVPTSLFVIKPQDPNFGRDEVMSQLDSGEMSTIDHIFNLKHTDPKGAINALIEGTPALYNGRDSLPLTVSVGGVELGSTTTEIVNETDSVPGVQRSLRIKAATPSATQSGNYSGSFSVIFEPVIKS</sequence>
<comment type="caution">
    <text evidence="2">The sequence shown here is derived from an EMBL/GenBank/DDBJ whole genome shotgun (WGS) entry which is preliminary data.</text>
</comment>
<evidence type="ECO:0000313" key="3">
    <source>
        <dbReference type="Proteomes" id="UP000232455"/>
    </source>
</evidence>
<dbReference type="Gene3D" id="2.60.40.2040">
    <property type="entry name" value="CFA/I fimbrial subunit E, pilin domain"/>
    <property type="match status" value="1"/>
</dbReference>
<protein>
    <submittedName>
        <fullName evidence="2">CS1 type fimbrial major subunit</fullName>
    </submittedName>
</protein>
<organism evidence="2 3">
    <name type="scientific">Pseudomonas baetica</name>
    <dbReference type="NCBI Taxonomy" id="674054"/>
    <lineage>
        <taxon>Bacteria</taxon>
        <taxon>Pseudomonadati</taxon>
        <taxon>Pseudomonadota</taxon>
        <taxon>Gammaproteobacteria</taxon>
        <taxon>Pseudomonadales</taxon>
        <taxon>Pseudomonadaceae</taxon>
        <taxon>Pseudomonas</taxon>
    </lineage>
</organism>
<dbReference type="RefSeq" id="WP_095190496.1">
    <property type="nucleotide sequence ID" value="NZ_JAVLSL010000021.1"/>
</dbReference>
<keyword evidence="3" id="KW-1185">Reference proteome</keyword>
<reference evidence="2 3" key="1">
    <citation type="submission" date="2017-11" db="EMBL/GenBank/DDBJ databases">
        <title>Genome sequencing of a diverse group of Pseudomonas species.</title>
        <authorList>
            <person name="Loper J."/>
        </authorList>
    </citation>
    <scope>NUCLEOTIDE SEQUENCE [LARGE SCALE GENOMIC DNA]</scope>
    <source>
        <strain evidence="2 3">LMG 25716</strain>
    </source>
</reference>